<evidence type="ECO:0000256" key="1">
    <source>
        <dbReference type="SAM" id="MobiDB-lite"/>
    </source>
</evidence>
<feature type="chain" id="PRO_5008131137" description="GPS domain-containing protein" evidence="3">
    <location>
        <begin position="29"/>
        <end position="1163"/>
    </location>
</feature>
<keyword evidence="2" id="KW-0812">Transmembrane</keyword>
<evidence type="ECO:0000313" key="4">
    <source>
        <dbReference type="EnsemblMetazoa" id="AEPI003962-PA"/>
    </source>
</evidence>
<keyword evidence="2" id="KW-0472">Membrane</keyword>
<dbReference type="STRING" id="199890.A0A182PAK7"/>
<organism evidence="4 5">
    <name type="scientific">Anopheles epiroticus</name>
    <dbReference type="NCBI Taxonomy" id="199890"/>
    <lineage>
        <taxon>Eukaryota</taxon>
        <taxon>Metazoa</taxon>
        <taxon>Ecdysozoa</taxon>
        <taxon>Arthropoda</taxon>
        <taxon>Hexapoda</taxon>
        <taxon>Insecta</taxon>
        <taxon>Pterygota</taxon>
        <taxon>Neoptera</taxon>
        <taxon>Endopterygota</taxon>
        <taxon>Diptera</taxon>
        <taxon>Nematocera</taxon>
        <taxon>Culicoidea</taxon>
        <taxon>Culicidae</taxon>
        <taxon>Anophelinae</taxon>
        <taxon>Anopheles</taxon>
    </lineage>
</organism>
<dbReference type="Proteomes" id="UP000075885">
    <property type="component" value="Unassembled WGS sequence"/>
</dbReference>
<evidence type="ECO:0000313" key="5">
    <source>
        <dbReference type="Proteomes" id="UP000075885"/>
    </source>
</evidence>
<name>A0A182PAK7_9DIPT</name>
<dbReference type="AlphaFoldDB" id="A0A182PAK7"/>
<feature type="region of interest" description="Disordered" evidence="1">
    <location>
        <begin position="51"/>
        <end position="70"/>
    </location>
</feature>
<sequence>MKLPNAALTVPVLLLVMICLFFVGGSLADKPTFRIIAPEFICNPVDGSHSSIPDNSSAVEENARGTSTHSARQLTIGFQTNGGQRLHYRVKTYFTLLGDTGFISQRHTVGLWRAVRQLEQRIRRERDVIAQRGQMTIGTDELLPGVVYSFGVVAVDADGVESDEQNFTMTYRNVDQGASFEHAGSSRGGNDVSLLMLGAEKTYADVDYLVTAQLIFCHPRTDYYYRWTVGGMNDSEPIAVAMERSKMLTVPAGSLLPEKLYHIEVTVYSTSTVDEVLARAHMTVTVLRRVPSVVLFPVDAVVGIDQTIRVRSYTSSGAVVQWSCQKANDGGRCDDTFDTSEDDAMVTFYKEGQYIVKASIVGSSSESSLLVHPKVTPTVRLLQMSQYPAVAGQPFELLVSVAGLVPNCYSNWTVVKGEDGFEHFDPTQLPNGGNLGGLFIRDVEENFLSELVDYGNDTVVKDVSLSIPGDTREGSWKGLAPNVRYKLRLETVCPELIDDSKRQVVRASVHSHWTFVLETNGAPEGSPIVLSPEANGTALVTVYKLSTGIAKDTEQDYPLRYSFWYVADSVDVQIATYYEMTSAETILPYTKTGSVATYVIVCDSRNACSKIDGPDVYVLPGVEPSAETVSNVLGSVEAFFDRLNFRDALKNAFELLITLRNRNSPQYDGAYRRFVDLLQQSISHIRRVYSETTYLSEASVQEFVLQAKSILDLEESSNHELFQQLLELMDPSPRPKRAASTSLPPPRPVFSPESISKVNTKLLLMESLTVSKNVSVARQARTNLLSSVHQATKNYCALESHHIFVGQLITLEMNRYRSLSELNFGHIPVPNKVLLSSPVGRGQFLDAFPETEYFCLGRVYYARDLFVERETHELDMGFYEAFVLSVEKGGMWTLVDWRNDYFLWSLDGRRLPNVTCQMWDNSAWSSKDCITVETVSDEVRCNCTQLGYLRISNETELTPPEDSSGYSSPKPTTNSSPSSADLQPASTIVPESGSSADATKVVSALVTTTQPSAEPVASTATQAVTVTESDMVTLGTEPNNATEATENFPVGPSPNTSITDNGPSALLQGGNENGTSTLQSRSLAVSSIKYTIVGALAIALLALAVIGVVYRRRKAVLRLADELHSVPSRARTQPSPHVRYARFQDEHNMAGDNVSTISDVLTI</sequence>
<keyword evidence="3" id="KW-0732">Signal</keyword>
<feature type="signal peptide" evidence="3">
    <location>
        <begin position="1"/>
        <end position="28"/>
    </location>
</feature>
<feature type="transmembrane region" description="Helical" evidence="2">
    <location>
        <begin position="1090"/>
        <end position="1110"/>
    </location>
</feature>
<protein>
    <recommendedName>
        <fullName evidence="6">GPS domain-containing protein</fullName>
    </recommendedName>
</protein>
<keyword evidence="5" id="KW-1185">Reference proteome</keyword>
<evidence type="ECO:0000256" key="2">
    <source>
        <dbReference type="SAM" id="Phobius"/>
    </source>
</evidence>
<evidence type="ECO:0008006" key="6">
    <source>
        <dbReference type="Google" id="ProtNLM"/>
    </source>
</evidence>
<dbReference type="VEuPathDB" id="VectorBase:AEPI003962"/>
<feature type="region of interest" description="Disordered" evidence="1">
    <location>
        <begin position="1038"/>
        <end position="1061"/>
    </location>
</feature>
<reference evidence="5" key="1">
    <citation type="submission" date="2013-03" db="EMBL/GenBank/DDBJ databases">
        <title>The Genome Sequence of Anopheles epiroticus epiroticus2.</title>
        <authorList>
            <consortium name="The Broad Institute Genomics Platform"/>
            <person name="Neafsey D.E."/>
            <person name="Howell P."/>
            <person name="Walker B."/>
            <person name="Young S.K."/>
            <person name="Zeng Q."/>
            <person name="Gargeya S."/>
            <person name="Fitzgerald M."/>
            <person name="Haas B."/>
            <person name="Abouelleil A."/>
            <person name="Allen A.W."/>
            <person name="Alvarado L."/>
            <person name="Arachchi H.M."/>
            <person name="Berlin A.M."/>
            <person name="Chapman S.B."/>
            <person name="Gainer-Dewar J."/>
            <person name="Goldberg J."/>
            <person name="Griggs A."/>
            <person name="Gujja S."/>
            <person name="Hansen M."/>
            <person name="Howarth C."/>
            <person name="Imamovic A."/>
            <person name="Ireland A."/>
            <person name="Larimer J."/>
            <person name="McCowan C."/>
            <person name="Murphy C."/>
            <person name="Pearson M."/>
            <person name="Poon T.W."/>
            <person name="Priest M."/>
            <person name="Roberts A."/>
            <person name="Saif S."/>
            <person name="Shea T."/>
            <person name="Sisk P."/>
            <person name="Sykes S."/>
            <person name="Wortman J."/>
            <person name="Nusbaum C."/>
            <person name="Birren B."/>
        </authorList>
    </citation>
    <scope>NUCLEOTIDE SEQUENCE [LARGE SCALE GENOMIC DNA]</scope>
    <source>
        <strain evidence="5">Epiroticus2</strain>
    </source>
</reference>
<evidence type="ECO:0000256" key="3">
    <source>
        <dbReference type="SAM" id="SignalP"/>
    </source>
</evidence>
<keyword evidence="2" id="KW-1133">Transmembrane helix</keyword>
<dbReference type="EnsemblMetazoa" id="AEPI003962-RA">
    <property type="protein sequence ID" value="AEPI003962-PA"/>
    <property type="gene ID" value="AEPI003962"/>
</dbReference>
<feature type="region of interest" description="Disordered" evidence="1">
    <location>
        <begin position="954"/>
        <end position="994"/>
    </location>
</feature>
<proteinExistence type="predicted"/>
<reference evidence="4" key="2">
    <citation type="submission" date="2020-05" db="UniProtKB">
        <authorList>
            <consortium name="EnsemblMetazoa"/>
        </authorList>
    </citation>
    <scope>IDENTIFICATION</scope>
    <source>
        <strain evidence="4">Epiroticus2</strain>
    </source>
</reference>
<feature type="compositionally biased region" description="Low complexity" evidence="1">
    <location>
        <begin position="967"/>
        <end position="979"/>
    </location>
</feature>
<accession>A0A182PAK7</accession>